<dbReference type="Proteomes" id="UP000008909">
    <property type="component" value="Unassembled WGS sequence"/>
</dbReference>
<evidence type="ECO:0000313" key="2">
    <source>
        <dbReference type="Proteomes" id="UP000008909"/>
    </source>
</evidence>
<organism evidence="1 2">
    <name type="scientific">Clonorchis sinensis</name>
    <name type="common">Chinese liver fluke</name>
    <dbReference type="NCBI Taxonomy" id="79923"/>
    <lineage>
        <taxon>Eukaryota</taxon>
        <taxon>Metazoa</taxon>
        <taxon>Spiralia</taxon>
        <taxon>Lophotrochozoa</taxon>
        <taxon>Platyhelminthes</taxon>
        <taxon>Trematoda</taxon>
        <taxon>Digenea</taxon>
        <taxon>Opisthorchiida</taxon>
        <taxon>Opisthorchiata</taxon>
        <taxon>Opisthorchiidae</taxon>
        <taxon>Clonorchis</taxon>
    </lineage>
</organism>
<name>G7YJN4_CLOSI</name>
<keyword evidence="2" id="KW-1185">Reference proteome</keyword>
<reference evidence="1" key="1">
    <citation type="journal article" date="2011" name="Genome Biol.">
        <title>The draft genome of the carcinogenic human liver fluke Clonorchis sinensis.</title>
        <authorList>
            <person name="Wang X."/>
            <person name="Chen W."/>
            <person name="Huang Y."/>
            <person name="Sun J."/>
            <person name="Men J."/>
            <person name="Liu H."/>
            <person name="Luo F."/>
            <person name="Guo L."/>
            <person name="Lv X."/>
            <person name="Deng C."/>
            <person name="Zhou C."/>
            <person name="Fan Y."/>
            <person name="Li X."/>
            <person name="Huang L."/>
            <person name="Hu Y."/>
            <person name="Liang C."/>
            <person name="Hu X."/>
            <person name="Xu J."/>
            <person name="Yu X."/>
        </authorList>
    </citation>
    <scope>NUCLEOTIDE SEQUENCE [LARGE SCALE GENOMIC DNA]</scope>
    <source>
        <strain evidence="1">Henan</strain>
    </source>
</reference>
<sequence length="429" mass="48609">MTKMADSKHKNRVVAHIKKRIIRKRNVNSDSLNYLRLTIESSDFKVNDYVDDPPTPVKTTLITPVRFTSSVLKTVAYQCGSKVNVAVKMPFFSSYMKKFRGHPLFSKFCRLRPDPAFPEKGLDTTQVVVSLGYEQDASNSAGLCVKKRIFFHVCNYIQNSTFWSNKAKTAATTYKVILDNATSCFTTAFGNFILFTEFRFKHSRSLSILGHKVTRKYGYRLSKIALCVITQLDATRFSNKLWLDGSESLVLSIDVMLTLLLMTVILKTTYGSIPSVTIVMERKTTLKKSLSQLRPVIKVGTLAAKRAIDPQTYLFDSDFSNGPCCRITRRRQTSDLAKGGAVKKLTYVNAKASAMETLLFSKEDEKFMERVEDAMKLARMTGEQCRISDAEVVLDASSYRREKLKCHMKEKNFSTGDLPDIILILKEEL</sequence>
<dbReference type="EMBL" id="DF143434">
    <property type="protein sequence ID" value="GAA53167.1"/>
    <property type="molecule type" value="Genomic_DNA"/>
</dbReference>
<protein>
    <submittedName>
        <fullName evidence="1">Uncharacterized protein</fullName>
    </submittedName>
</protein>
<proteinExistence type="predicted"/>
<accession>G7YJN4</accession>
<gene>
    <name evidence="1" type="ORF">CLF_109695</name>
</gene>
<evidence type="ECO:0000313" key="1">
    <source>
        <dbReference type="EMBL" id="GAA53167.1"/>
    </source>
</evidence>
<reference key="2">
    <citation type="submission" date="2011-10" db="EMBL/GenBank/DDBJ databases">
        <title>The genome and transcriptome sequence of Clonorchis sinensis provide insights into the carcinogenic liver fluke.</title>
        <authorList>
            <person name="Wang X."/>
            <person name="Huang Y."/>
            <person name="Chen W."/>
            <person name="Liu H."/>
            <person name="Guo L."/>
            <person name="Chen Y."/>
            <person name="Luo F."/>
            <person name="Zhou W."/>
            <person name="Sun J."/>
            <person name="Mao Q."/>
            <person name="Liang P."/>
            <person name="Zhou C."/>
            <person name="Tian Y."/>
            <person name="Men J."/>
            <person name="Lv X."/>
            <person name="Huang L."/>
            <person name="Zhou J."/>
            <person name="Hu Y."/>
            <person name="Li R."/>
            <person name="Zhang F."/>
            <person name="Lei H."/>
            <person name="Li X."/>
            <person name="Hu X."/>
            <person name="Liang C."/>
            <person name="Xu J."/>
            <person name="Wu Z."/>
            <person name="Yu X."/>
        </authorList>
    </citation>
    <scope>NUCLEOTIDE SEQUENCE</scope>
    <source>
        <strain>Henan</strain>
    </source>
</reference>
<dbReference type="AlphaFoldDB" id="G7YJN4"/>